<comment type="caution">
    <text evidence="3">The sequence shown here is derived from an EMBL/GenBank/DDBJ whole genome shotgun (WGS) entry which is preliminary data.</text>
</comment>
<dbReference type="EMBL" id="JAYKLX010000003">
    <property type="protein sequence ID" value="MEB3345140.1"/>
    <property type="molecule type" value="Genomic_DNA"/>
</dbReference>
<feature type="signal peptide" evidence="1">
    <location>
        <begin position="1"/>
        <end position="20"/>
    </location>
</feature>
<protein>
    <submittedName>
        <fullName evidence="3">Porin family protein</fullName>
    </submittedName>
</protein>
<dbReference type="Proteomes" id="UP001327027">
    <property type="component" value="Unassembled WGS sequence"/>
</dbReference>
<dbReference type="InterPro" id="IPR025665">
    <property type="entry name" value="Beta-barrel_OMP_2"/>
</dbReference>
<feature type="chain" id="PRO_5046197432" evidence="1">
    <location>
        <begin position="21"/>
        <end position="179"/>
    </location>
</feature>
<dbReference type="SUPFAM" id="SSF56935">
    <property type="entry name" value="Porins"/>
    <property type="match status" value="1"/>
</dbReference>
<accession>A0ABU5ZSS5</accession>
<proteinExistence type="predicted"/>
<name>A0ABU5ZSS5_9FLAO</name>
<reference evidence="3 4" key="1">
    <citation type="journal article" date="2013" name="Int. J. Syst. Evol. Microbiol.">
        <title>Aquimarina gracilis sp. nov., isolated from the gut microflora of a mussel, Mytilus coruscus, and emended description of Aquimarina spongiae.</title>
        <authorList>
            <person name="Park S.C."/>
            <person name="Choe H.N."/>
            <person name="Baik K.S."/>
            <person name="Seong C.N."/>
        </authorList>
    </citation>
    <scope>NUCLEOTIDE SEQUENCE [LARGE SCALE GENOMIC DNA]</scope>
    <source>
        <strain evidence="3 4">PSC32</strain>
    </source>
</reference>
<gene>
    <name evidence="3" type="ORF">U6A24_06705</name>
</gene>
<evidence type="ECO:0000313" key="3">
    <source>
        <dbReference type="EMBL" id="MEB3345140.1"/>
    </source>
</evidence>
<feature type="domain" description="Outer membrane protein beta-barrel" evidence="2">
    <location>
        <begin position="20"/>
        <end position="155"/>
    </location>
</feature>
<sequence length="179" mass="19727">MKKVLITTVIVVLGLSNVNAQEIKFGAKAGVNVAYISGDNIEDIDPITDFNFGFLAEISISEKFSFQPELMYSGQGSEVNLKYLNIPLMGKYYMTKGLSLEAGPQIGFLLSAKNDDTDVKDVFNTIDLGLNFGVGYKLNNGLNFGARYNLGLSDINDVDDVSDKNRNEVFQLSVGYFFF</sequence>
<evidence type="ECO:0000256" key="1">
    <source>
        <dbReference type="SAM" id="SignalP"/>
    </source>
</evidence>
<dbReference type="Pfam" id="PF13568">
    <property type="entry name" value="OMP_b-brl_2"/>
    <property type="match status" value="1"/>
</dbReference>
<organism evidence="3 4">
    <name type="scientific">Aquimarina gracilis</name>
    <dbReference type="NCBI Taxonomy" id="874422"/>
    <lineage>
        <taxon>Bacteria</taxon>
        <taxon>Pseudomonadati</taxon>
        <taxon>Bacteroidota</taxon>
        <taxon>Flavobacteriia</taxon>
        <taxon>Flavobacteriales</taxon>
        <taxon>Flavobacteriaceae</taxon>
        <taxon>Aquimarina</taxon>
    </lineage>
</organism>
<dbReference type="RefSeq" id="WP_324179173.1">
    <property type="nucleotide sequence ID" value="NZ_BAABAW010000008.1"/>
</dbReference>
<evidence type="ECO:0000313" key="4">
    <source>
        <dbReference type="Proteomes" id="UP001327027"/>
    </source>
</evidence>
<keyword evidence="4" id="KW-1185">Reference proteome</keyword>
<keyword evidence="1" id="KW-0732">Signal</keyword>
<evidence type="ECO:0000259" key="2">
    <source>
        <dbReference type="Pfam" id="PF13568"/>
    </source>
</evidence>